<evidence type="ECO:0000313" key="1">
    <source>
        <dbReference type="EMBL" id="GIM94727.1"/>
    </source>
</evidence>
<name>A0A919W3F9_9ACTN</name>
<protein>
    <submittedName>
        <fullName evidence="1">Uncharacterized protein</fullName>
    </submittedName>
</protein>
<organism evidence="1 2">
    <name type="scientific">Paractinoplanes toevensis</name>
    <dbReference type="NCBI Taxonomy" id="571911"/>
    <lineage>
        <taxon>Bacteria</taxon>
        <taxon>Bacillati</taxon>
        <taxon>Actinomycetota</taxon>
        <taxon>Actinomycetes</taxon>
        <taxon>Micromonosporales</taxon>
        <taxon>Micromonosporaceae</taxon>
        <taxon>Paractinoplanes</taxon>
    </lineage>
</organism>
<evidence type="ECO:0000313" key="2">
    <source>
        <dbReference type="Proteomes" id="UP000677082"/>
    </source>
</evidence>
<proteinExistence type="predicted"/>
<dbReference type="RefSeq" id="WP_213010492.1">
    <property type="nucleotide sequence ID" value="NZ_BOQN01000085.1"/>
</dbReference>
<dbReference type="InterPro" id="IPR032710">
    <property type="entry name" value="NTF2-like_dom_sf"/>
</dbReference>
<reference evidence="1 2" key="1">
    <citation type="submission" date="2021-03" db="EMBL/GenBank/DDBJ databases">
        <title>Whole genome shotgun sequence of Actinoplanes toevensis NBRC 105298.</title>
        <authorList>
            <person name="Komaki H."/>
            <person name="Tamura T."/>
        </authorList>
    </citation>
    <scope>NUCLEOTIDE SEQUENCE [LARGE SCALE GENOMIC DNA]</scope>
    <source>
        <strain evidence="1 2">NBRC 105298</strain>
    </source>
</reference>
<gene>
    <name evidence="1" type="ORF">Ato02nite_065200</name>
</gene>
<dbReference type="EMBL" id="BOQN01000085">
    <property type="protein sequence ID" value="GIM94727.1"/>
    <property type="molecule type" value="Genomic_DNA"/>
</dbReference>
<accession>A0A919W3F9</accession>
<sequence length="127" mass="13796">MSDSSARVRAFLHAFGCASLQPEQLGACFADQFLSADADGPRSVTREAFLRALPRRAAVFADAGYGPTVLTALTETRLDDHYVLVRTEWSALRPAGGDPLPLASSFLLHDDGDNLRIVLYLNHDGLH</sequence>
<dbReference type="Proteomes" id="UP000677082">
    <property type="component" value="Unassembled WGS sequence"/>
</dbReference>
<dbReference type="SUPFAM" id="SSF54427">
    <property type="entry name" value="NTF2-like"/>
    <property type="match status" value="1"/>
</dbReference>
<comment type="caution">
    <text evidence="1">The sequence shown here is derived from an EMBL/GenBank/DDBJ whole genome shotgun (WGS) entry which is preliminary data.</text>
</comment>
<keyword evidence="2" id="KW-1185">Reference proteome</keyword>
<dbReference type="AlphaFoldDB" id="A0A919W3F9"/>